<dbReference type="AlphaFoldDB" id="A0A6M0RNN6"/>
<comment type="caution">
    <text evidence="2">The sequence shown here is derived from an EMBL/GenBank/DDBJ whole genome shotgun (WGS) entry which is preliminary data.</text>
</comment>
<dbReference type="Pfam" id="PF03417">
    <property type="entry name" value="AAT"/>
    <property type="match status" value="1"/>
</dbReference>
<protein>
    <recommendedName>
        <fullName evidence="1">Peptidase C45 hydrolase domain-containing protein</fullName>
    </recommendedName>
</protein>
<gene>
    <name evidence="2" type="ORF">DXZ20_19975</name>
</gene>
<dbReference type="PANTHER" id="PTHR35190:SF2">
    <property type="entry name" value="PROTEIN DCD1B"/>
    <property type="match status" value="1"/>
</dbReference>
<organism evidence="2 3">
    <name type="scientific">Adonisia turfae CCMR0081</name>
    <dbReference type="NCBI Taxonomy" id="2292702"/>
    <lineage>
        <taxon>Bacteria</taxon>
        <taxon>Bacillati</taxon>
        <taxon>Cyanobacteriota</taxon>
        <taxon>Adonisia</taxon>
        <taxon>Adonisia turfae</taxon>
    </lineage>
</organism>
<evidence type="ECO:0000313" key="2">
    <source>
        <dbReference type="EMBL" id="NEZ57877.1"/>
    </source>
</evidence>
<dbReference type="InterPro" id="IPR005079">
    <property type="entry name" value="Peptidase_C45_hydrolase"/>
</dbReference>
<dbReference type="InterPro" id="IPR047794">
    <property type="entry name" value="C45_proenzyme-like"/>
</dbReference>
<dbReference type="Proteomes" id="UP000481033">
    <property type="component" value="Unassembled WGS sequence"/>
</dbReference>
<accession>A0A6M0RNN6</accession>
<dbReference type="PANTHER" id="PTHR35190">
    <property type="entry name" value="PROTEIN DCD1B"/>
    <property type="match status" value="1"/>
</dbReference>
<proteinExistence type="predicted"/>
<dbReference type="InterPro" id="IPR047803">
    <property type="entry name" value="DCD1A/B-like"/>
</dbReference>
<sequence>MQGIKHLWSHSINRKLRFLAIALLVAGLFSVSSTLGSSQISLAQTPTDIVASPWQPKVGTWQPVPSHREDYGKIKVVWLQGTPYEMGYQQGSLLKDEIASMGREVISSLNFLGRGLALSRLARKRSFPGVAEECRGLADGAEGSDLNYHGCMVLALGDVYQDYFTHLIPNVLFNVGCAHFITSGSATVDGKMYHGWTLDNGEEPIPYWIDHPTIMIRQPNEGIPHAFIAIPGVVWPNAGLNAEGIVVSNNTSRPADYEEVSLQGRSTVQLMAQVAQYASTYDEAKAIMTSHERMRSNLVIISDYKSKQAGVFELLGDEMGLRELSDDGVLYMTNHFADPDYVGRDRTYGESSFSRFKSFQQLLEPGGSRSLYGQMNPEKVVQVLRDRTNPNTGEVSDLSIYDDNTSIGGNGSLRQVVFDPESLRFWVAAGDIPIPENPFTCFSLGEMLGLPNAQACNAPAIN</sequence>
<evidence type="ECO:0000259" key="1">
    <source>
        <dbReference type="Pfam" id="PF03417"/>
    </source>
</evidence>
<feature type="domain" description="Peptidase C45 hydrolase" evidence="1">
    <location>
        <begin position="215"/>
        <end position="391"/>
    </location>
</feature>
<evidence type="ECO:0000313" key="3">
    <source>
        <dbReference type="Proteomes" id="UP000481033"/>
    </source>
</evidence>
<dbReference type="EMBL" id="QXHD01000004">
    <property type="protein sequence ID" value="NEZ57877.1"/>
    <property type="molecule type" value="Genomic_DNA"/>
</dbReference>
<dbReference type="NCBIfam" id="NF040521">
    <property type="entry name" value="C45_proenzyme"/>
    <property type="match status" value="1"/>
</dbReference>
<name>A0A6M0RNN6_9CYAN</name>
<reference evidence="2 3" key="1">
    <citation type="journal article" date="2020" name="Microb. Ecol.">
        <title>Ecogenomics of the Marine Benthic Filamentous Cyanobacterium Adonisia.</title>
        <authorList>
            <person name="Walter J.M."/>
            <person name="Coutinho F.H."/>
            <person name="Leomil L."/>
            <person name="Hargreaves P.I."/>
            <person name="Campeao M.E."/>
            <person name="Vieira V.V."/>
            <person name="Silva B.S."/>
            <person name="Fistarol G.O."/>
            <person name="Salomon P.S."/>
            <person name="Sawabe T."/>
            <person name="Mino S."/>
            <person name="Hosokawa M."/>
            <person name="Miyashita H."/>
            <person name="Maruyama F."/>
            <person name="van Verk M.C."/>
            <person name="Dutilh B.E."/>
            <person name="Thompson C.C."/>
            <person name="Thompson F.L."/>
        </authorList>
    </citation>
    <scope>NUCLEOTIDE SEQUENCE [LARGE SCALE GENOMIC DNA]</scope>
    <source>
        <strain evidence="2 3">CCMR0081</strain>
    </source>
</reference>
<dbReference type="Gene3D" id="3.60.60.10">
    <property type="entry name" value="Penicillin V Acylase, Chain A"/>
    <property type="match status" value="1"/>
</dbReference>
<keyword evidence="3" id="KW-1185">Reference proteome</keyword>